<evidence type="ECO:0000313" key="2">
    <source>
        <dbReference type="Proteomes" id="UP000271889"/>
    </source>
</evidence>
<evidence type="ECO:0000313" key="1">
    <source>
        <dbReference type="EMBL" id="VDN26547.1"/>
    </source>
</evidence>
<reference evidence="1 2" key="1">
    <citation type="submission" date="2018-11" db="EMBL/GenBank/DDBJ databases">
        <authorList>
            <consortium name="Pathogen Informatics"/>
        </authorList>
    </citation>
    <scope>NUCLEOTIDE SEQUENCE [LARGE SCALE GENOMIC DNA]</scope>
</reference>
<dbReference type="OrthoDB" id="10567323at2759"/>
<dbReference type="AlphaFoldDB" id="A0A3P7MU79"/>
<sequence length="110" mass="12013">MNEFRQRFVPLSIGDAVIDIAYGRAVFGCANVDDPASTNAAVAQFTEILLALNNPDIVPVCYLSNPAASKNINPAPVDLKELLMNLEADSRNLQEMANRSFMPTEHLASY</sequence>
<dbReference type="EMBL" id="UYRV01111171">
    <property type="protein sequence ID" value="VDN26547.1"/>
    <property type="molecule type" value="Genomic_DNA"/>
</dbReference>
<gene>
    <name evidence="1" type="ORF">CGOC_LOCUS10419</name>
</gene>
<keyword evidence="2" id="KW-1185">Reference proteome</keyword>
<organism evidence="1 2">
    <name type="scientific">Cylicostephanus goldi</name>
    <name type="common">Nematode worm</name>
    <dbReference type="NCBI Taxonomy" id="71465"/>
    <lineage>
        <taxon>Eukaryota</taxon>
        <taxon>Metazoa</taxon>
        <taxon>Ecdysozoa</taxon>
        <taxon>Nematoda</taxon>
        <taxon>Chromadorea</taxon>
        <taxon>Rhabditida</taxon>
        <taxon>Rhabditina</taxon>
        <taxon>Rhabditomorpha</taxon>
        <taxon>Strongyloidea</taxon>
        <taxon>Strongylidae</taxon>
        <taxon>Cylicostephanus</taxon>
    </lineage>
</organism>
<protein>
    <submittedName>
        <fullName evidence="1">Uncharacterized protein</fullName>
    </submittedName>
</protein>
<accession>A0A3P7MU79</accession>
<proteinExistence type="predicted"/>
<name>A0A3P7MU79_CYLGO</name>
<dbReference type="Proteomes" id="UP000271889">
    <property type="component" value="Unassembled WGS sequence"/>
</dbReference>